<dbReference type="Proteomes" id="UP000527143">
    <property type="component" value="Unassembled WGS sequence"/>
</dbReference>
<gene>
    <name evidence="2" type="ORF">FHT02_003501</name>
</gene>
<dbReference type="RefSeq" id="WP_184090441.1">
    <property type="nucleotide sequence ID" value="NZ_JACIJF010000014.1"/>
</dbReference>
<evidence type="ECO:0000259" key="1">
    <source>
        <dbReference type="Pfam" id="PF21831"/>
    </source>
</evidence>
<feature type="domain" description="DUF6891" evidence="1">
    <location>
        <begin position="34"/>
        <end position="218"/>
    </location>
</feature>
<evidence type="ECO:0000313" key="3">
    <source>
        <dbReference type="Proteomes" id="UP000527143"/>
    </source>
</evidence>
<dbReference type="InterPro" id="IPR054186">
    <property type="entry name" value="DUF6891"/>
</dbReference>
<proteinExistence type="predicted"/>
<evidence type="ECO:0000313" key="2">
    <source>
        <dbReference type="EMBL" id="MBB5712244.1"/>
    </source>
</evidence>
<dbReference type="AlphaFoldDB" id="A0A840YH77"/>
<name>A0A840YH77_9SPHN</name>
<dbReference type="EMBL" id="JACIJF010000014">
    <property type="protein sequence ID" value="MBB5712244.1"/>
    <property type="molecule type" value="Genomic_DNA"/>
</dbReference>
<keyword evidence="3" id="KW-1185">Reference proteome</keyword>
<comment type="caution">
    <text evidence="2">The sequence shown here is derived from an EMBL/GenBank/DDBJ whole genome shotgun (WGS) entry which is preliminary data.</text>
</comment>
<organism evidence="2 3">
    <name type="scientific">Sphingomonas xinjiangensis</name>
    <dbReference type="NCBI Taxonomy" id="643568"/>
    <lineage>
        <taxon>Bacteria</taxon>
        <taxon>Pseudomonadati</taxon>
        <taxon>Pseudomonadota</taxon>
        <taxon>Alphaproteobacteria</taxon>
        <taxon>Sphingomonadales</taxon>
        <taxon>Sphingomonadaceae</taxon>
        <taxon>Sphingomonas</taxon>
    </lineage>
</organism>
<dbReference type="Pfam" id="PF21831">
    <property type="entry name" value="DUF6891"/>
    <property type="match status" value="1"/>
</dbReference>
<sequence length="225" mass="24853">MKRFFDRLFGWARASESTPPSISDAPVGDAADPLADLRDKIRRDVAAGFDDEDVILTNLAHYFEEEIDPVVVRREAPRILRDVLAEHARAEASWPAVTDCDRLDTAFAALEQDGIIARQNFTCCMTCGSNEIWEEVQAAKDAGLPAHGYTFYHFQDTDAAVEGSGVYLAYGACEDGEGPALQVANDVVAALQAQGLHPDWDGRWDQRIHVPLDWKRRRGVPGLLG</sequence>
<protein>
    <recommendedName>
        <fullName evidence="1">DUF6891 domain-containing protein</fullName>
    </recommendedName>
</protein>
<reference evidence="2 3" key="1">
    <citation type="submission" date="2020-08" db="EMBL/GenBank/DDBJ databases">
        <title>Genomic Encyclopedia of Type Strains, Phase IV (KMG-IV): sequencing the most valuable type-strain genomes for metagenomic binning, comparative biology and taxonomic classification.</title>
        <authorList>
            <person name="Goeker M."/>
        </authorList>
    </citation>
    <scope>NUCLEOTIDE SEQUENCE [LARGE SCALE GENOMIC DNA]</scope>
    <source>
        <strain evidence="2 3">DSM 26736</strain>
    </source>
</reference>
<accession>A0A840YH77</accession>